<organism evidence="8 9">
    <name type="scientific">Microlunatus soli</name>
    <dbReference type="NCBI Taxonomy" id="630515"/>
    <lineage>
        <taxon>Bacteria</taxon>
        <taxon>Bacillati</taxon>
        <taxon>Actinomycetota</taxon>
        <taxon>Actinomycetes</taxon>
        <taxon>Propionibacteriales</taxon>
        <taxon>Propionibacteriaceae</taxon>
        <taxon>Microlunatus</taxon>
    </lineage>
</organism>
<proteinExistence type="predicted"/>
<evidence type="ECO:0000256" key="3">
    <source>
        <dbReference type="ARBA" id="ARBA00023125"/>
    </source>
</evidence>
<dbReference type="PROSITE" id="PS50110">
    <property type="entry name" value="RESPONSE_REGULATORY"/>
    <property type="match status" value="1"/>
</dbReference>
<dbReference type="InterPro" id="IPR001789">
    <property type="entry name" value="Sig_transdc_resp-reg_receiver"/>
</dbReference>
<dbReference type="Proteomes" id="UP000199103">
    <property type="component" value="Chromosome I"/>
</dbReference>
<evidence type="ECO:0000256" key="5">
    <source>
        <dbReference type="PROSITE-ProRule" id="PRU00169"/>
    </source>
</evidence>
<gene>
    <name evidence="8" type="ORF">SAMN04489812_2152</name>
</gene>
<name>A0A1H1SVC2_9ACTN</name>
<keyword evidence="3 8" id="KW-0238">DNA-binding</keyword>
<dbReference type="InterPro" id="IPR058245">
    <property type="entry name" value="NreC/VraR/RcsB-like_REC"/>
</dbReference>
<dbReference type="CDD" id="cd06170">
    <property type="entry name" value="LuxR_C_like"/>
    <property type="match status" value="1"/>
</dbReference>
<dbReference type="Pfam" id="PF00196">
    <property type="entry name" value="GerE"/>
    <property type="match status" value="1"/>
</dbReference>
<dbReference type="AlphaFoldDB" id="A0A1H1SVC2"/>
<accession>A0A1H1SVC2</accession>
<dbReference type="InterPro" id="IPR039420">
    <property type="entry name" value="WalR-like"/>
</dbReference>
<evidence type="ECO:0000256" key="4">
    <source>
        <dbReference type="ARBA" id="ARBA00023163"/>
    </source>
</evidence>
<dbReference type="PROSITE" id="PS00622">
    <property type="entry name" value="HTH_LUXR_1"/>
    <property type="match status" value="1"/>
</dbReference>
<dbReference type="SUPFAM" id="SSF46894">
    <property type="entry name" value="C-terminal effector domain of the bipartite response regulators"/>
    <property type="match status" value="1"/>
</dbReference>
<evidence type="ECO:0000259" key="6">
    <source>
        <dbReference type="PROSITE" id="PS50043"/>
    </source>
</evidence>
<dbReference type="GO" id="GO:0000160">
    <property type="term" value="P:phosphorelay signal transduction system"/>
    <property type="evidence" value="ECO:0007669"/>
    <property type="project" value="InterPro"/>
</dbReference>
<dbReference type="EMBL" id="LT629772">
    <property type="protein sequence ID" value="SDS51915.1"/>
    <property type="molecule type" value="Genomic_DNA"/>
</dbReference>
<evidence type="ECO:0000259" key="7">
    <source>
        <dbReference type="PROSITE" id="PS50110"/>
    </source>
</evidence>
<evidence type="ECO:0000313" key="9">
    <source>
        <dbReference type="Proteomes" id="UP000199103"/>
    </source>
</evidence>
<dbReference type="OrthoDB" id="9808843at2"/>
<protein>
    <submittedName>
        <fullName evidence="8">DNA-binding response regulator, NarL/FixJ family, contains REC and HTH domains</fullName>
    </submittedName>
</protein>
<keyword evidence="9" id="KW-1185">Reference proteome</keyword>
<feature type="domain" description="Response regulatory" evidence="7">
    <location>
        <begin position="9"/>
        <end position="125"/>
    </location>
</feature>
<dbReference type="PROSITE" id="PS50043">
    <property type="entry name" value="HTH_LUXR_2"/>
    <property type="match status" value="1"/>
</dbReference>
<dbReference type="SMART" id="SM00421">
    <property type="entry name" value="HTH_LUXR"/>
    <property type="match status" value="1"/>
</dbReference>
<reference evidence="8 9" key="1">
    <citation type="submission" date="2016-10" db="EMBL/GenBank/DDBJ databases">
        <authorList>
            <person name="de Groot N.N."/>
        </authorList>
    </citation>
    <scope>NUCLEOTIDE SEQUENCE [LARGE SCALE GENOMIC DNA]</scope>
    <source>
        <strain evidence="8 9">DSM 21800</strain>
    </source>
</reference>
<dbReference type="SUPFAM" id="SSF52172">
    <property type="entry name" value="CheY-like"/>
    <property type="match status" value="1"/>
</dbReference>
<dbReference type="GO" id="GO:0003677">
    <property type="term" value="F:DNA binding"/>
    <property type="evidence" value="ECO:0007669"/>
    <property type="project" value="UniProtKB-KW"/>
</dbReference>
<keyword evidence="2" id="KW-0805">Transcription regulation</keyword>
<keyword evidence="1 5" id="KW-0597">Phosphoprotein</keyword>
<dbReference type="PRINTS" id="PR00038">
    <property type="entry name" value="HTHLUXR"/>
</dbReference>
<evidence type="ECO:0000256" key="2">
    <source>
        <dbReference type="ARBA" id="ARBA00023015"/>
    </source>
</evidence>
<sequence>MTAAEQRIRVLLADDEPLIRAGVGAVLATDPAIELVAEAADGREAVDGARSHRPDVVLLDLQMPVTDGHGALTELIRVMPEIKIIVLTTFGAEENIRRALTAGAAGFLLKASDPREMITAVHAVADGGAYLSPRIAGTVIAGYRTGADPTKTRAADQVGRLTEREREVLTLVTVGLSNAEIGRRMFMVEGTVKGHVSSILTKLDVQNRVQAAILGYQAGLADDRP</sequence>
<dbReference type="SMART" id="SM00448">
    <property type="entry name" value="REC"/>
    <property type="match status" value="1"/>
</dbReference>
<evidence type="ECO:0000313" key="8">
    <source>
        <dbReference type="EMBL" id="SDS51915.1"/>
    </source>
</evidence>
<dbReference type="Pfam" id="PF00072">
    <property type="entry name" value="Response_reg"/>
    <property type="match status" value="1"/>
</dbReference>
<keyword evidence="4" id="KW-0804">Transcription</keyword>
<dbReference type="GO" id="GO:0006355">
    <property type="term" value="P:regulation of DNA-templated transcription"/>
    <property type="evidence" value="ECO:0007669"/>
    <property type="project" value="InterPro"/>
</dbReference>
<dbReference type="RefSeq" id="WP_091524217.1">
    <property type="nucleotide sequence ID" value="NZ_LT629772.1"/>
</dbReference>
<dbReference type="STRING" id="630515.SAMN04489812_2152"/>
<dbReference type="InterPro" id="IPR000792">
    <property type="entry name" value="Tscrpt_reg_LuxR_C"/>
</dbReference>
<dbReference type="InterPro" id="IPR011006">
    <property type="entry name" value="CheY-like_superfamily"/>
</dbReference>
<feature type="modified residue" description="4-aspartylphosphate" evidence="5">
    <location>
        <position position="60"/>
    </location>
</feature>
<dbReference type="PANTHER" id="PTHR43214">
    <property type="entry name" value="TWO-COMPONENT RESPONSE REGULATOR"/>
    <property type="match status" value="1"/>
</dbReference>
<dbReference type="PANTHER" id="PTHR43214:SF24">
    <property type="entry name" value="TRANSCRIPTIONAL REGULATORY PROTEIN NARL-RELATED"/>
    <property type="match status" value="1"/>
</dbReference>
<dbReference type="Gene3D" id="3.40.50.2300">
    <property type="match status" value="1"/>
</dbReference>
<dbReference type="CDD" id="cd17535">
    <property type="entry name" value="REC_NarL-like"/>
    <property type="match status" value="1"/>
</dbReference>
<feature type="domain" description="HTH luxR-type" evidence="6">
    <location>
        <begin position="154"/>
        <end position="219"/>
    </location>
</feature>
<evidence type="ECO:0000256" key="1">
    <source>
        <dbReference type="ARBA" id="ARBA00022553"/>
    </source>
</evidence>
<dbReference type="InterPro" id="IPR016032">
    <property type="entry name" value="Sig_transdc_resp-reg_C-effctor"/>
</dbReference>